<gene>
    <name evidence="1" type="ORF">LOK49_LG06G00950</name>
</gene>
<accession>A0ACC0HEI5</accession>
<evidence type="ECO:0000313" key="2">
    <source>
        <dbReference type="Proteomes" id="UP001060215"/>
    </source>
</evidence>
<evidence type="ECO:0000313" key="1">
    <source>
        <dbReference type="EMBL" id="KAI8010431.1"/>
    </source>
</evidence>
<protein>
    <submittedName>
        <fullName evidence="1">Ribulose-phosphate 3-epimerase, cytoplasmic isoform</fullName>
    </submittedName>
</protein>
<reference evidence="1 2" key="1">
    <citation type="journal article" date="2022" name="Plant J.">
        <title>Chromosome-level genome of Camellia lanceoleosa provides a valuable resource for understanding genome evolution and self-incompatibility.</title>
        <authorList>
            <person name="Gong W."/>
            <person name="Xiao S."/>
            <person name="Wang L."/>
            <person name="Liao Z."/>
            <person name="Chang Y."/>
            <person name="Mo W."/>
            <person name="Hu G."/>
            <person name="Li W."/>
            <person name="Zhao G."/>
            <person name="Zhu H."/>
            <person name="Hu X."/>
            <person name="Ji K."/>
            <person name="Xiang X."/>
            <person name="Song Q."/>
            <person name="Yuan D."/>
            <person name="Jin S."/>
            <person name="Zhang L."/>
        </authorList>
    </citation>
    <scope>NUCLEOTIDE SEQUENCE [LARGE SCALE GENOMIC DNA]</scope>
    <source>
        <strain evidence="1">SQ_2022a</strain>
    </source>
</reference>
<name>A0ACC0HEI5_9ERIC</name>
<sequence>MRPGVALKPGTLIEDVYPLLFPLLTPQLDRENLVKMVIVMTVEPGFGGRKFMSEMMDKGTNEMPLPCVYGGFGGVIVTLLEGRTRRAKKTVQIGPIIAHPTPQNAAHLSRIYSM</sequence>
<comment type="caution">
    <text evidence="1">The sequence shown here is derived from an EMBL/GenBank/DDBJ whole genome shotgun (WGS) entry which is preliminary data.</text>
</comment>
<keyword evidence="2" id="KW-1185">Reference proteome</keyword>
<dbReference type="EMBL" id="CM045762">
    <property type="protein sequence ID" value="KAI8010431.1"/>
    <property type="molecule type" value="Genomic_DNA"/>
</dbReference>
<dbReference type="Proteomes" id="UP001060215">
    <property type="component" value="Chromosome 5"/>
</dbReference>
<organism evidence="1 2">
    <name type="scientific">Camellia lanceoleosa</name>
    <dbReference type="NCBI Taxonomy" id="1840588"/>
    <lineage>
        <taxon>Eukaryota</taxon>
        <taxon>Viridiplantae</taxon>
        <taxon>Streptophyta</taxon>
        <taxon>Embryophyta</taxon>
        <taxon>Tracheophyta</taxon>
        <taxon>Spermatophyta</taxon>
        <taxon>Magnoliopsida</taxon>
        <taxon>eudicotyledons</taxon>
        <taxon>Gunneridae</taxon>
        <taxon>Pentapetalae</taxon>
        <taxon>asterids</taxon>
        <taxon>Ericales</taxon>
        <taxon>Theaceae</taxon>
        <taxon>Camellia</taxon>
    </lineage>
</organism>
<proteinExistence type="predicted"/>